<name>K3ZJG9_SETIT</name>
<evidence type="ECO:0000313" key="5">
    <source>
        <dbReference type="Proteomes" id="UP000004995"/>
    </source>
</evidence>
<dbReference type="GO" id="GO:0006888">
    <property type="term" value="P:endoplasmic reticulum to Golgi vesicle-mediated transport"/>
    <property type="evidence" value="ECO:0000318"/>
    <property type="project" value="GO_Central"/>
</dbReference>
<organism evidence="4 5">
    <name type="scientific">Setaria italica</name>
    <name type="common">Foxtail millet</name>
    <name type="synonym">Panicum italicum</name>
    <dbReference type="NCBI Taxonomy" id="4555"/>
    <lineage>
        <taxon>Eukaryota</taxon>
        <taxon>Viridiplantae</taxon>
        <taxon>Streptophyta</taxon>
        <taxon>Embryophyta</taxon>
        <taxon>Tracheophyta</taxon>
        <taxon>Spermatophyta</taxon>
        <taxon>Magnoliopsida</taxon>
        <taxon>Liliopsida</taxon>
        <taxon>Poales</taxon>
        <taxon>Poaceae</taxon>
        <taxon>PACMAD clade</taxon>
        <taxon>Panicoideae</taxon>
        <taxon>Panicodae</taxon>
        <taxon>Paniceae</taxon>
        <taxon>Cenchrinae</taxon>
        <taxon>Setaria</taxon>
    </lineage>
</organism>
<accession>K3ZJG9</accession>
<dbReference type="SMART" id="SM00320">
    <property type="entry name" value="WD40"/>
    <property type="match status" value="3"/>
</dbReference>
<dbReference type="STRING" id="4555.K3ZJG9"/>
<feature type="repeat" description="WD" evidence="3">
    <location>
        <begin position="202"/>
        <end position="243"/>
    </location>
</feature>
<keyword evidence="1 3" id="KW-0853">WD repeat</keyword>
<dbReference type="GO" id="GO:0006891">
    <property type="term" value="P:intra-Golgi vesicle-mediated transport"/>
    <property type="evidence" value="ECO:0000318"/>
    <property type="project" value="GO_Central"/>
</dbReference>
<dbReference type="AlphaFoldDB" id="K3ZJG9"/>
<dbReference type="SUPFAM" id="SSF50978">
    <property type="entry name" value="WD40 repeat-like"/>
    <property type="match status" value="1"/>
</dbReference>
<dbReference type="eggNOG" id="KOG0276">
    <property type="taxonomic scope" value="Eukaryota"/>
</dbReference>
<reference evidence="5" key="1">
    <citation type="journal article" date="2012" name="Nat. Biotechnol.">
        <title>Reference genome sequence of the model plant Setaria.</title>
        <authorList>
            <person name="Bennetzen J.L."/>
            <person name="Schmutz J."/>
            <person name="Wang H."/>
            <person name="Percifield R."/>
            <person name="Hawkins J."/>
            <person name="Pontaroli A.C."/>
            <person name="Estep M."/>
            <person name="Feng L."/>
            <person name="Vaughn J.N."/>
            <person name="Grimwood J."/>
            <person name="Jenkins J."/>
            <person name="Barry K."/>
            <person name="Lindquist E."/>
            <person name="Hellsten U."/>
            <person name="Deshpande S."/>
            <person name="Wang X."/>
            <person name="Wu X."/>
            <person name="Mitros T."/>
            <person name="Triplett J."/>
            <person name="Yang X."/>
            <person name="Ye C.Y."/>
            <person name="Mauro-Herrera M."/>
            <person name="Wang L."/>
            <person name="Li P."/>
            <person name="Sharma M."/>
            <person name="Sharma R."/>
            <person name="Ronald P.C."/>
            <person name="Panaud O."/>
            <person name="Kellogg E.A."/>
            <person name="Brutnell T.P."/>
            <person name="Doust A.N."/>
            <person name="Tuskan G.A."/>
            <person name="Rokhsar D."/>
            <person name="Devos K.M."/>
        </authorList>
    </citation>
    <scope>NUCLEOTIDE SEQUENCE [LARGE SCALE GENOMIC DNA]</scope>
    <source>
        <strain evidence="5">cv. Yugu1</strain>
    </source>
</reference>
<evidence type="ECO:0000313" key="4">
    <source>
        <dbReference type="EnsemblPlants" id="KQK94302"/>
    </source>
</evidence>
<dbReference type="PANTHER" id="PTHR19876:SF72">
    <property type="entry name" value="COATOMER WD ASSOCIATED REGION DOMAIN-CONTAINING PROTEIN"/>
    <property type="match status" value="1"/>
</dbReference>
<evidence type="ECO:0000256" key="1">
    <source>
        <dbReference type="ARBA" id="ARBA00022574"/>
    </source>
</evidence>
<dbReference type="InterPro" id="IPR015943">
    <property type="entry name" value="WD40/YVTN_repeat-like_dom_sf"/>
</dbReference>
<sequence>MAHLPPRREQKQVSSGRFRGSITPLVAKFIAQKNWIVVGCSFGYIKVYKYCKQALFSEIKSFKAHEYGGISSLELHRTGPYVLSAVEAEGHSAPMWDNPMDKIKMWDWENGWKLICTFNTEKYTYQIKFNPMDLNMFATISGGVKVWNICSPDSVSELRRTHPTRLDFFSRDGAPHMIFADQSNRRKPTIWDCQNMKCVSTLKEHLADVTVVFSHPELPVLVTGSHDGTIRLWNSSTFSLLGVLNCGLGTVLAITSLKGSRRIAILHYGGLAIAEIDTEQSVAIV</sequence>
<dbReference type="GO" id="GO:0006886">
    <property type="term" value="P:intracellular protein transport"/>
    <property type="evidence" value="ECO:0000318"/>
    <property type="project" value="GO_Central"/>
</dbReference>
<dbReference type="InterPro" id="IPR036322">
    <property type="entry name" value="WD40_repeat_dom_sf"/>
</dbReference>
<dbReference type="PANTHER" id="PTHR19876">
    <property type="entry name" value="COATOMER"/>
    <property type="match status" value="1"/>
</dbReference>
<dbReference type="Gene3D" id="2.130.10.10">
    <property type="entry name" value="YVTN repeat-like/Quinoprotein amine dehydrogenase"/>
    <property type="match status" value="1"/>
</dbReference>
<keyword evidence="2" id="KW-0677">Repeat</keyword>
<reference evidence="4" key="2">
    <citation type="submission" date="2018-08" db="UniProtKB">
        <authorList>
            <consortium name="EnsemblPlants"/>
        </authorList>
    </citation>
    <scope>IDENTIFICATION</scope>
    <source>
        <strain evidence="4">Yugu1</strain>
    </source>
</reference>
<protein>
    <submittedName>
        <fullName evidence="4">Uncharacterized protein</fullName>
    </submittedName>
</protein>
<dbReference type="Gramene" id="KQK94302">
    <property type="protein sequence ID" value="KQK94302"/>
    <property type="gene ID" value="SETIT_026722mg"/>
</dbReference>
<dbReference type="Pfam" id="PF00400">
    <property type="entry name" value="WD40"/>
    <property type="match status" value="1"/>
</dbReference>
<dbReference type="InParanoid" id="K3ZJG9"/>
<dbReference type="PROSITE" id="PS50294">
    <property type="entry name" value="WD_REPEATS_REGION"/>
    <property type="match status" value="1"/>
</dbReference>
<dbReference type="EMBL" id="AGNK02004824">
    <property type="status" value="NOT_ANNOTATED_CDS"/>
    <property type="molecule type" value="Genomic_DNA"/>
</dbReference>
<dbReference type="PROSITE" id="PS50082">
    <property type="entry name" value="WD_REPEATS_2"/>
    <property type="match status" value="1"/>
</dbReference>
<dbReference type="EnsemblPlants" id="KQK94302">
    <property type="protein sequence ID" value="KQK94302"/>
    <property type="gene ID" value="SETIT_026722mg"/>
</dbReference>
<dbReference type="InterPro" id="IPR001680">
    <property type="entry name" value="WD40_rpt"/>
</dbReference>
<evidence type="ECO:0000256" key="2">
    <source>
        <dbReference type="ARBA" id="ARBA00022737"/>
    </source>
</evidence>
<keyword evidence="5" id="KW-1185">Reference proteome</keyword>
<dbReference type="OMA" id="GSKRCEL"/>
<proteinExistence type="predicted"/>
<dbReference type="InterPro" id="IPR050844">
    <property type="entry name" value="Coatomer_complex_subunit"/>
</dbReference>
<dbReference type="GO" id="GO:0030126">
    <property type="term" value="C:COPI vesicle coat"/>
    <property type="evidence" value="ECO:0000318"/>
    <property type="project" value="GO_Central"/>
</dbReference>
<dbReference type="GO" id="GO:0006890">
    <property type="term" value="P:retrograde vesicle-mediated transport, Golgi to endoplasmic reticulum"/>
    <property type="evidence" value="ECO:0000318"/>
    <property type="project" value="GO_Central"/>
</dbReference>
<dbReference type="HOGENOM" id="CLU_000288_57_31_1"/>
<dbReference type="Proteomes" id="UP000004995">
    <property type="component" value="Unassembled WGS sequence"/>
</dbReference>
<evidence type="ECO:0000256" key="3">
    <source>
        <dbReference type="PROSITE-ProRule" id="PRU00221"/>
    </source>
</evidence>